<dbReference type="AlphaFoldDB" id="A0A6J2T312"/>
<evidence type="ECO:0000259" key="2">
    <source>
        <dbReference type="PROSITE" id="PS50812"/>
    </source>
</evidence>
<proteinExistence type="predicted"/>
<dbReference type="SUPFAM" id="SSF63748">
    <property type="entry name" value="Tudor/PWWP/MBT"/>
    <property type="match status" value="1"/>
</dbReference>
<feature type="domain" description="PWWP" evidence="2">
    <location>
        <begin position="12"/>
        <end position="62"/>
    </location>
</feature>
<dbReference type="Proteomes" id="UP000504634">
    <property type="component" value="Unplaced"/>
</dbReference>
<evidence type="ECO:0000313" key="3">
    <source>
        <dbReference type="Proteomes" id="UP000504634"/>
    </source>
</evidence>
<evidence type="ECO:0000313" key="4">
    <source>
        <dbReference type="RefSeq" id="XP_030370359.1"/>
    </source>
</evidence>
<keyword evidence="1" id="KW-1133">Transmembrane helix</keyword>
<dbReference type="Gene3D" id="2.30.30.140">
    <property type="match status" value="1"/>
</dbReference>
<accession>A0A6J2T312</accession>
<dbReference type="PROSITE" id="PS50812">
    <property type="entry name" value="PWWP"/>
    <property type="match status" value="1"/>
</dbReference>
<keyword evidence="3" id="KW-1185">Reference proteome</keyword>
<keyword evidence="1" id="KW-0812">Transmembrane</keyword>
<name>A0A6J2T312_DROLE</name>
<sequence>MPRKVKKPAFKVGDFVFAKLHGYRAWPARIVTIIGRFFVVYFYGTYDRARVTRHQLYLYEKSYKRFASASHLKNAIFKHAMLHIQDALTHPDEDIGYEQMLAEYAHQSESDESDIDIAVSHLTADPNVIVVNNLDGAIIGRTIY</sequence>
<keyword evidence="1" id="KW-0472">Membrane</keyword>
<dbReference type="OrthoDB" id="62853at2759"/>
<gene>
    <name evidence="4" type="primary">LOC115620980</name>
</gene>
<reference evidence="4" key="1">
    <citation type="submission" date="2025-08" db="UniProtKB">
        <authorList>
            <consortium name="RefSeq"/>
        </authorList>
    </citation>
    <scope>IDENTIFICATION</scope>
    <source>
        <strain evidence="4">11010-0011.00</strain>
        <tissue evidence="4">Whole body</tissue>
    </source>
</reference>
<organism evidence="3 4">
    <name type="scientific">Drosophila lebanonensis</name>
    <name type="common">Fruit fly</name>
    <name type="synonym">Scaptodrosophila lebanonensis</name>
    <dbReference type="NCBI Taxonomy" id="7225"/>
    <lineage>
        <taxon>Eukaryota</taxon>
        <taxon>Metazoa</taxon>
        <taxon>Ecdysozoa</taxon>
        <taxon>Arthropoda</taxon>
        <taxon>Hexapoda</taxon>
        <taxon>Insecta</taxon>
        <taxon>Pterygota</taxon>
        <taxon>Neoptera</taxon>
        <taxon>Endopterygota</taxon>
        <taxon>Diptera</taxon>
        <taxon>Brachycera</taxon>
        <taxon>Muscomorpha</taxon>
        <taxon>Ephydroidea</taxon>
        <taxon>Drosophilidae</taxon>
        <taxon>Scaptodrosophila</taxon>
    </lineage>
</organism>
<dbReference type="GeneID" id="115620980"/>
<protein>
    <submittedName>
        <fullName evidence="4">Hepatoma-derived growth factor</fullName>
    </submittedName>
</protein>
<dbReference type="RefSeq" id="XP_030370359.1">
    <property type="nucleotide sequence ID" value="XM_030514499.1"/>
</dbReference>
<dbReference type="InterPro" id="IPR000313">
    <property type="entry name" value="PWWP_dom"/>
</dbReference>
<dbReference type="Pfam" id="PF00855">
    <property type="entry name" value="PWWP"/>
    <property type="match status" value="1"/>
</dbReference>
<feature type="transmembrane region" description="Helical" evidence="1">
    <location>
        <begin position="26"/>
        <end position="44"/>
    </location>
</feature>
<evidence type="ECO:0000256" key="1">
    <source>
        <dbReference type="SAM" id="Phobius"/>
    </source>
</evidence>